<dbReference type="SUPFAM" id="SSF53474">
    <property type="entry name" value="alpha/beta-Hydrolases"/>
    <property type="match status" value="1"/>
</dbReference>
<dbReference type="InterPro" id="IPR000675">
    <property type="entry name" value="Cutinase/axe"/>
</dbReference>
<reference evidence="6 7" key="1">
    <citation type="submission" date="2022-06" db="EMBL/GenBank/DDBJ databases">
        <title>Genomic Encyclopedia of Archaeal and Bacterial Type Strains, Phase II (KMG-II): from individual species to whole genera.</title>
        <authorList>
            <person name="Goeker M."/>
        </authorList>
    </citation>
    <scope>NUCLEOTIDE SEQUENCE [LARGE SCALE GENOMIC DNA]</scope>
    <source>
        <strain evidence="6 7">DSM 45037</strain>
    </source>
</reference>
<gene>
    <name evidence="6" type="ORF">LX12_003093</name>
</gene>
<sequence>MVGKRWGAALAAVVVAASGLIATSGSAGADVLGLGGSCPAAVVIPARGSGDPVASQQYGNSRSDGYEGPLLSTLLAATYRDDPSIASIPVVTTGPGYRAVSVPEGTANRSFGISIASGVAAVIARYDAVSAAGGFGCRPKAVLVGYSQGAAVVRAAAIALAPRRVVSAVMLFGDPRQRPSAPGVVGAGSTGSGVWRDEGVALASGVSTVGIETYYQLPGLQRWALCHDRDPLCDFGPDADFAGDPHKTYLQPDQLFVPAAGQAPTSQTELQVAVATLRGFIAGATRR</sequence>
<protein>
    <submittedName>
        <fullName evidence="6">Cutinase</fullName>
    </submittedName>
</protein>
<evidence type="ECO:0000256" key="5">
    <source>
        <dbReference type="SAM" id="SignalP"/>
    </source>
</evidence>
<accession>A0ABT1H3S9</accession>
<evidence type="ECO:0000256" key="1">
    <source>
        <dbReference type="ARBA" id="ARBA00007534"/>
    </source>
</evidence>
<evidence type="ECO:0000256" key="3">
    <source>
        <dbReference type="ARBA" id="ARBA00022801"/>
    </source>
</evidence>
<proteinExistence type="inferred from homology"/>
<feature type="signal peptide" evidence="5">
    <location>
        <begin position="1"/>
        <end position="29"/>
    </location>
</feature>
<dbReference type="Proteomes" id="UP001205740">
    <property type="component" value="Unassembled WGS sequence"/>
</dbReference>
<keyword evidence="7" id="KW-1185">Reference proteome</keyword>
<evidence type="ECO:0000313" key="6">
    <source>
        <dbReference type="EMBL" id="MCP2161894.1"/>
    </source>
</evidence>
<dbReference type="RefSeq" id="WP_253655464.1">
    <property type="nucleotide sequence ID" value="NZ_BAAAOE010000001.1"/>
</dbReference>
<dbReference type="PANTHER" id="PTHR33630:SF9">
    <property type="entry name" value="CUTINASE 4"/>
    <property type="match status" value="1"/>
</dbReference>
<keyword evidence="3" id="KW-0378">Hydrolase</keyword>
<dbReference type="InterPro" id="IPR029058">
    <property type="entry name" value="AB_hydrolase_fold"/>
</dbReference>
<comment type="similarity">
    <text evidence="1">Belongs to the cutinase family.</text>
</comment>
<organism evidence="6 7">
    <name type="scientific">Williamsia serinedens</name>
    <dbReference type="NCBI Taxonomy" id="391736"/>
    <lineage>
        <taxon>Bacteria</taxon>
        <taxon>Bacillati</taxon>
        <taxon>Actinomycetota</taxon>
        <taxon>Actinomycetes</taxon>
        <taxon>Mycobacteriales</taxon>
        <taxon>Nocardiaceae</taxon>
        <taxon>Williamsia</taxon>
    </lineage>
</organism>
<evidence type="ECO:0000313" key="7">
    <source>
        <dbReference type="Proteomes" id="UP001205740"/>
    </source>
</evidence>
<dbReference type="PANTHER" id="PTHR33630">
    <property type="entry name" value="CUTINASE RV1984C-RELATED-RELATED"/>
    <property type="match status" value="1"/>
</dbReference>
<dbReference type="Pfam" id="PF01083">
    <property type="entry name" value="Cutinase"/>
    <property type="match status" value="1"/>
</dbReference>
<keyword evidence="4" id="KW-1015">Disulfide bond</keyword>
<keyword evidence="2" id="KW-0719">Serine esterase</keyword>
<dbReference type="SMART" id="SM01110">
    <property type="entry name" value="Cutinase"/>
    <property type="match status" value="1"/>
</dbReference>
<name>A0ABT1H3S9_9NOCA</name>
<keyword evidence="5" id="KW-0732">Signal</keyword>
<dbReference type="EMBL" id="JAMTCG010000005">
    <property type="protein sequence ID" value="MCP2161894.1"/>
    <property type="molecule type" value="Genomic_DNA"/>
</dbReference>
<comment type="caution">
    <text evidence="6">The sequence shown here is derived from an EMBL/GenBank/DDBJ whole genome shotgun (WGS) entry which is preliminary data.</text>
</comment>
<dbReference type="Gene3D" id="3.40.50.1820">
    <property type="entry name" value="alpha/beta hydrolase"/>
    <property type="match status" value="1"/>
</dbReference>
<feature type="chain" id="PRO_5046388408" evidence="5">
    <location>
        <begin position="30"/>
        <end position="287"/>
    </location>
</feature>
<evidence type="ECO:0000256" key="4">
    <source>
        <dbReference type="ARBA" id="ARBA00023157"/>
    </source>
</evidence>
<evidence type="ECO:0000256" key="2">
    <source>
        <dbReference type="ARBA" id="ARBA00022487"/>
    </source>
</evidence>